<keyword evidence="3" id="KW-1185">Reference proteome</keyword>
<gene>
    <name evidence="2" type="ORF">mPipKuh1_007853</name>
</gene>
<dbReference type="AlphaFoldDB" id="A0A7J8B2D1"/>
<protein>
    <submittedName>
        <fullName evidence="2">Uncharacterized protein</fullName>
    </submittedName>
</protein>
<accession>A0A7J8B2D1</accession>
<sequence length="160" mass="16869">MGKWGEEQVAIRSVIKKNTGPLQKWGAWGGKIWSVSTQEKSEDQKQFGKSEPSGVEREGRSRGWGAFGNWVKGLSPPPPRTPPPLLGSSSPPVLAEGAHSAISPPPPLTGRSGAARCSRQGAGGGSQRLALQGDDSTAPSFLARLQRPLSSWSSLPVIHA</sequence>
<name>A0A7J8B2D1_PIPKU</name>
<feature type="compositionally biased region" description="Basic and acidic residues" evidence="1">
    <location>
        <begin position="39"/>
        <end position="61"/>
    </location>
</feature>
<feature type="region of interest" description="Disordered" evidence="1">
    <location>
        <begin position="37"/>
        <end position="135"/>
    </location>
</feature>
<evidence type="ECO:0000256" key="1">
    <source>
        <dbReference type="SAM" id="MobiDB-lite"/>
    </source>
</evidence>
<organism evidence="2 3">
    <name type="scientific">Pipistrellus kuhlii</name>
    <name type="common">Kuhl's pipistrelle</name>
    <dbReference type="NCBI Taxonomy" id="59472"/>
    <lineage>
        <taxon>Eukaryota</taxon>
        <taxon>Metazoa</taxon>
        <taxon>Chordata</taxon>
        <taxon>Craniata</taxon>
        <taxon>Vertebrata</taxon>
        <taxon>Euteleostomi</taxon>
        <taxon>Mammalia</taxon>
        <taxon>Eutheria</taxon>
        <taxon>Laurasiatheria</taxon>
        <taxon>Chiroptera</taxon>
        <taxon>Yangochiroptera</taxon>
        <taxon>Vespertilionidae</taxon>
        <taxon>Pipistrellus</taxon>
    </lineage>
</organism>
<feature type="compositionally biased region" description="Pro residues" evidence="1">
    <location>
        <begin position="75"/>
        <end position="85"/>
    </location>
</feature>
<proteinExistence type="predicted"/>
<dbReference type="Proteomes" id="UP000558488">
    <property type="component" value="Unassembled WGS sequence"/>
</dbReference>
<evidence type="ECO:0000313" key="2">
    <source>
        <dbReference type="EMBL" id="KAF6392669.1"/>
    </source>
</evidence>
<evidence type="ECO:0000313" key="3">
    <source>
        <dbReference type="Proteomes" id="UP000558488"/>
    </source>
</evidence>
<comment type="caution">
    <text evidence="2">The sequence shown here is derived from an EMBL/GenBank/DDBJ whole genome shotgun (WGS) entry which is preliminary data.</text>
</comment>
<dbReference type="EMBL" id="JACAGB010000001">
    <property type="protein sequence ID" value="KAF6392669.1"/>
    <property type="molecule type" value="Genomic_DNA"/>
</dbReference>
<reference evidence="2 3" key="1">
    <citation type="journal article" date="2020" name="Nature">
        <title>Six reference-quality genomes reveal evolution of bat adaptations.</title>
        <authorList>
            <person name="Jebb D."/>
            <person name="Huang Z."/>
            <person name="Pippel M."/>
            <person name="Hughes G.M."/>
            <person name="Lavrichenko K."/>
            <person name="Devanna P."/>
            <person name="Winkler S."/>
            <person name="Jermiin L.S."/>
            <person name="Skirmuntt E.C."/>
            <person name="Katzourakis A."/>
            <person name="Burkitt-Gray L."/>
            <person name="Ray D.A."/>
            <person name="Sullivan K.A.M."/>
            <person name="Roscito J.G."/>
            <person name="Kirilenko B.M."/>
            <person name="Davalos L.M."/>
            <person name="Corthals A.P."/>
            <person name="Power M.L."/>
            <person name="Jones G."/>
            <person name="Ransome R.D."/>
            <person name="Dechmann D.K.N."/>
            <person name="Locatelli A.G."/>
            <person name="Puechmaille S.J."/>
            <person name="Fedrigo O."/>
            <person name="Jarvis E.D."/>
            <person name="Hiller M."/>
            <person name="Vernes S.C."/>
            <person name="Myers E.W."/>
            <person name="Teeling E.C."/>
        </authorList>
    </citation>
    <scope>NUCLEOTIDE SEQUENCE [LARGE SCALE GENOMIC DNA]</scope>
    <source>
        <strain evidence="2">MPipKuh1</strain>
        <tissue evidence="2">Flight muscle</tissue>
    </source>
</reference>